<dbReference type="GO" id="GO:0016773">
    <property type="term" value="F:phosphotransferase activity, alcohol group as acceptor"/>
    <property type="evidence" value="ECO:0007669"/>
    <property type="project" value="UniProtKB-ARBA"/>
</dbReference>
<dbReference type="GO" id="GO:0046512">
    <property type="term" value="P:sphingosine biosynthetic process"/>
    <property type="evidence" value="ECO:0007669"/>
    <property type="project" value="TreeGrafter"/>
</dbReference>
<dbReference type="STRING" id="1262450.S3CEN5"/>
<dbReference type="Pfam" id="PF00781">
    <property type="entry name" value="DAGK_cat"/>
    <property type="match status" value="1"/>
</dbReference>
<dbReference type="HOGENOM" id="CLU_013399_0_1_1"/>
<dbReference type="Proteomes" id="UP000016923">
    <property type="component" value="Unassembled WGS sequence"/>
</dbReference>
<dbReference type="OMA" id="TIWTLYR"/>
<dbReference type="eggNOG" id="KOG1116">
    <property type="taxonomic scope" value="Eukaryota"/>
</dbReference>
<feature type="region of interest" description="Disordered" evidence="1">
    <location>
        <begin position="1"/>
        <end position="81"/>
    </location>
</feature>
<dbReference type="Gene3D" id="3.40.50.10330">
    <property type="entry name" value="Probable inorganic polyphosphate/atp-NAD kinase, domain 1"/>
    <property type="match status" value="1"/>
</dbReference>
<evidence type="ECO:0000256" key="1">
    <source>
        <dbReference type="SAM" id="MobiDB-lite"/>
    </source>
</evidence>
<dbReference type="InterPro" id="IPR016064">
    <property type="entry name" value="NAD/diacylglycerol_kinase_sf"/>
</dbReference>
<feature type="compositionally biased region" description="Basic and acidic residues" evidence="1">
    <location>
        <begin position="409"/>
        <end position="426"/>
    </location>
</feature>
<name>S3CEN5_OPHP1</name>
<dbReference type="InterPro" id="IPR017438">
    <property type="entry name" value="ATP-NAD_kinase_N"/>
</dbReference>
<dbReference type="SUPFAM" id="SSF111331">
    <property type="entry name" value="NAD kinase/diacylglycerol kinase-like"/>
    <property type="match status" value="1"/>
</dbReference>
<sequence>MSPSESPAPGAPDRASVSESTALLASVTPSTSAGTNPESSPAPAETAATATATLNPVQPAPASSTPSPPPTGRTSKRQSHVVSFDKTLENIFKLDKYDLEIQDTELVIIDKEKRKKSRRTCVPSSNTYRIAIPLYNILWASVSEDLHNLVVDYAEPVSKTRLQVAKLTLSIETGPDRPTPAEANAWAELLRTRAYGKAPQRRRAYVLVNPHAGPGGAMKKWENDAKPLLEASRMQMTVVTTKYSGQAVELCTELDIDQYDIVIPCSGDGLPHEVFNGLGKRPDARRALERIAVAHLPCGSGNAMACNLYGTHRVSFAALAIVKGVVAPLDLVSVTHGEERLLSFLSQAVGIVAEVDLGTEHLRWMGGARFTWGFFERLLARKVYPCDLAVKVEIDHKEGIKKHYSNTRESGKDKDEQRQREHERAKLGSSSNSRSSTTDSIAEEVGEASSSRNAEESTLGPSTGLPTLKYGTIKDALPEDWEVISGDKMGNFYCGNMAYMAPDANFFSAALMNDGLMDLVTVDGDISPAKSLSMLLSVEENKFFDNPLVHYRKISAFRLSPKDQKDGYISIDGERIPFVPFQAEIHQGLGRVVAKRAVNYEAPGPTNWDKVTATDRFMA</sequence>
<accession>S3CEN5</accession>
<dbReference type="PANTHER" id="PTHR12358">
    <property type="entry name" value="SPHINGOSINE KINASE"/>
    <property type="match status" value="1"/>
</dbReference>
<feature type="compositionally biased region" description="Low complexity" evidence="1">
    <location>
        <begin position="429"/>
        <end position="440"/>
    </location>
</feature>
<organism evidence="3 4">
    <name type="scientific">Ophiostoma piceae (strain UAMH 11346)</name>
    <name type="common">Sap stain fungus</name>
    <dbReference type="NCBI Taxonomy" id="1262450"/>
    <lineage>
        <taxon>Eukaryota</taxon>
        <taxon>Fungi</taxon>
        <taxon>Dikarya</taxon>
        <taxon>Ascomycota</taxon>
        <taxon>Pezizomycotina</taxon>
        <taxon>Sordariomycetes</taxon>
        <taxon>Sordariomycetidae</taxon>
        <taxon>Ophiostomatales</taxon>
        <taxon>Ophiostomataceae</taxon>
        <taxon>Ophiostoma</taxon>
    </lineage>
</organism>
<feature type="region of interest" description="Disordered" evidence="1">
    <location>
        <begin position="403"/>
        <end position="465"/>
    </location>
</feature>
<evidence type="ECO:0000313" key="4">
    <source>
        <dbReference type="Proteomes" id="UP000016923"/>
    </source>
</evidence>
<dbReference type="Pfam" id="PF24321">
    <property type="entry name" value="DUF7493"/>
    <property type="match status" value="1"/>
</dbReference>
<feature type="domain" description="DAGKc" evidence="2">
    <location>
        <begin position="199"/>
        <end position="338"/>
    </location>
</feature>
<dbReference type="InterPro" id="IPR001206">
    <property type="entry name" value="Diacylglycerol_kinase_cat_dom"/>
</dbReference>
<gene>
    <name evidence="3" type="ORF">F503_05651</name>
</gene>
<dbReference type="VEuPathDB" id="FungiDB:F503_05651"/>
<evidence type="ECO:0000313" key="3">
    <source>
        <dbReference type="EMBL" id="EPE10556.1"/>
    </source>
</evidence>
<dbReference type="Gene3D" id="2.60.200.40">
    <property type="match status" value="1"/>
</dbReference>
<dbReference type="AlphaFoldDB" id="S3CEN5"/>
<evidence type="ECO:0000259" key="2">
    <source>
        <dbReference type="PROSITE" id="PS50146"/>
    </source>
</evidence>
<dbReference type="InterPro" id="IPR050187">
    <property type="entry name" value="Lipid_Phosphate_FormReg"/>
</dbReference>
<dbReference type="OrthoDB" id="3853857at2759"/>
<feature type="compositionally biased region" description="Low complexity" evidence="1">
    <location>
        <begin position="37"/>
        <end position="53"/>
    </location>
</feature>
<keyword evidence="4" id="KW-1185">Reference proteome</keyword>
<dbReference type="PROSITE" id="PS50146">
    <property type="entry name" value="DAGK"/>
    <property type="match status" value="1"/>
</dbReference>
<proteinExistence type="predicted"/>
<dbReference type="EMBL" id="KE148146">
    <property type="protein sequence ID" value="EPE10556.1"/>
    <property type="molecule type" value="Genomic_DNA"/>
</dbReference>
<keyword evidence="3" id="KW-0808">Transferase</keyword>
<keyword evidence="3" id="KW-0418">Kinase</keyword>
<dbReference type="SMART" id="SM00046">
    <property type="entry name" value="DAGKc"/>
    <property type="match status" value="1"/>
</dbReference>
<dbReference type="InterPro" id="IPR055916">
    <property type="entry name" value="DUF7493"/>
</dbReference>
<feature type="compositionally biased region" description="Polar residues" evidence="1">
    <location>
        <begin position="17"/>
        <end position="36"/>
    </location>
</feature>
<dbReference type="GO" id="GO:0005737">
    <property type="term" value="C:cytoplasm"/>
    <property type="evidence" value="ECO:0007669"/>
    <property type="project" value="TreeGrafter"/>
</dbReference>
<protein>
    <submittedName>
        <fullName evidence="3">Sphingosine kinase</fullName>
    </submittedName>
</protein>
<dbReference type="PANTHER" id="PTHR12358:SF31">
    <property type="entry name" value="ACYLGLYCEROL KINASE, MITOCHONDRIAL"/>
    <property type="match status" value="1"/>
</dbReference>
<dbReference type="GO" id="GO:0001727">
    <property type="term" value="F:lipid kinase activity"/>
    <property type="evidence" value="ECO:0007669"/>
    <property type="project" value="TreeGrafter"/>
</dbReference>
<reference evidence="3 4" key="1">
    <citation type="journal article" date="2013" name="BMC Genomics">
        <title>The genome and transcriptome of the pine saprophyte Ophiostoma piceae, and a comparison with the bark beetle-associated pine pathogen Grosmannia clavigera.</title>
        <authorList>
            <person name="Haridas S."/>
            <person name="Wang Y."/>
            <person name="Lim L."/>
            <person name="Massoumi Alamouti S."/>
            <person name="Jackman S."/>
            <person name="Docking R."/>
            <person name="Robertson G."/>
            <person name="Birol I."/>
            <person name="Bohlmann J."/>
            <person name="Breuil C."/>
        </authorList>
    </citation>
    <scope>NUCLEOTIDE SEQUENCE [LARGE SCALE GENOMIC DNA]</scope>
    <source>
        <strain evidence="3 4">UAMH 11346</strain>
    </source>
</reference>
<dbReference type="GO" id="GO:0016020">
    <property type="term" value="C:membrane"/>
    <property type="evidence" value="ECO:0007669"/>
    <property type="project" value="TreeGrafter"/>
</dbReference>